<dbReference type="AlphaFoldDB" id="A0AAV0UZ07"/>
<evidence type="ECO:0008006" key="4">
    <source>
        <dbReference type="Google" id="ProtNLM"/>
    </source>
</evidence>
<sequence>MRWLCHVLTALILHAWGTAQQLDEDSNHISVTDLTATSSPPRTTKTPSSIALRPLTPHGSVFNMTKLELQDDEEKTVPSSLFSDFIHKLGGIVRNIMPTKTGRMVKSVVAQMTKGGLVRDETILHLDEFVQLLGQKLKTSDHRWDYYEVVTYLTNTGKEGGNNLPRVQPTELMKAFHSLRGISGMEKHADGLQRALADRFRIKLQEPTLWLELDLAPEIVVNNILLSGGSEKYLKIAGAQDKKTATKRLNHELGLVQQYIADYQGKHAHYSDDMAKSLMNHLTTQAKDLDRSFRGRRSEKQLV</sequence>
<reference evidence="2" key="1">
    <citation type="submission" date="2022-12" db="EMBL/GenBank/DDBJ databases">
        <authorList>
            <person name="Webb A."/>
        </authorList>
    </citation>
    <scope>NUCLEOTIDE SEQUENCE</scope>
    <source>
        <strain evidence="2">Hp1</strain>
    </source>
</reference>
<feature type="signal peptide" evidence="1">
    <location>
        <begin position="1"/>
        <end position="19"/>
    </location>
</feature>
<accession>A0AAV0UZ07</accession>
<feature type="chain" id="PRO_5043695796" description="RxLR effector candidate protein" evidence="1">
    <location>
        <begin position="20"/>
        <end position="303"/>
    </location>
</feature>
<comment type="caution">
    <text evidence="2">The sequence shown here is derived from an EMBL/GenBank/DDBJ whole genome shotgun (WGS) entry which is preliminary data.</text>
</comment>
<keyword evidence="3" id="KW-1185">Reference proteome</keyword>
<keyword evidence="1" id="KW-0732">Signal</keyword>
<evidence type="ECO:0000313" key="3">
    <source>
        <dbReference type="Proteomes" id="UP001162031"/>
    </source>
</evidence>
<dbReference type="EMBL" id="CANTFL010001446">
    <property type="protein sequence ID" value="CAI5740875.1"/>
    <property type="molecule type" value="Genomic_DNA"/>
</dbReference>
<proteinExistence type="predicted"/>
<dbReference type="Proteomes" id="UP001162031">
    <property type="component" value="Unassembled WGS sequence"/>
</dbReference>
<protein>
    <recommendedName>
        <fullName evidence="4">RxLR effector candidate protein</fullName>
    </recommendedName>
</protein>
<evidence type="ECO:0000313" key="2">
    <source>
        <dbReference type="EMBL" id="CAI5740875.1"/>
    </source>
</evidence>
<evidence type="ECO:0000256" key="1">
    <source>
        <dbReference type="SAM" id="SignalP"/>
    </source>
</evidence>
<name>A0AAV0UZ07_HYABA</name>
<gene>
    <name evidence="2" type="ORF">HBR001_LOCUS8296</name>
</gene>
<organism evidence="2 3">
    <name type="scientific">Hyaloperonospora brassicae</name>
    <name type="common">Brassica downy mildew</name>
    <name type="synonym">Peronospora brassicae</name>
    <dbReference type="NCBI Taxonomy" id="162125"/>
    <lineage>
        <taxon>Eukaryota</taxon>
        <taxon>Sar</taxon>
        <taxon>Stramenopiles</taxon>
        <taxon>Oomycota</taxon>
        <taxon>Peronosporomycetes</taxon>
        <taxon>Peronosporales</taxon>
        <taxon>Peronosporaceae</taxon>
        <taxon>Hyaloperonospora</taxon>
    </lineage>
</organism>